<evidence type="ECO:0000256" key="1">
    <source>
        <dbReference type="ARBA" id="ARBA00001966"/>
    </source>
</evidence>
<dbReference type="SFLD" id="SFLDG01067">
    <property type="entry name" value="SPASM/twitch_domain_containing"/>
    <property type="match status" value="1"/>
</dbReference>
<evidence type="ECO:0000256" key="6">
    <source>
        <dbReference type="ARBA" id="ARBA00023004"/>
    </source>
</evidence>
<evidence type="ECO:0000313" key="9">
    <source>
        <dbReference type="EMBL" id="PLW84804.1"/>
    </source>
</evidence>
<dbReference type="SUPFAM" id="SSF102114">
    <property type="entry name" value="Radical SAM enzymes"/>
    <property type="match status" value="1"/>
</dbReference>
<dbReference type="Pfam" id="PF04055">
    <property type="entry name" value="Radical_SAM"/>
    <property type="match status" value="1"/>
</dbReference>
<dbReference type="PANTHER" id="PTHR11228:SF7">
    <property type="entry name" value="PQQA PEPTIDE CYCLASE"/>
    <property type="match status" value="1"/>
</dbReference>
<gene>
    <name evidence="9" type="ORF">C0029_17545</name>
</gene>
<dbReference type="InterPro" id="IPR023885">
    <property type="entry name" value="4Fe4S-binding_SPASM_dom"/>
</dbReference>
<evidence type="ECO:0000256" key="4">
    <source>
        <dbReference type="ARBA" id="ARBA00022723"/>
    </source>
</evidence>
<dbReference type="EMBL" id="PKUR01000005">
    <property type="protein sequence ID" value="PLW84804.1"/>
    <property type="molecule type" value="Genomic_DNA"/>
</dbReference>
<dbReference type="PROSITE" id="PS01305">
    <property type="entry name" value="MOAA_NIFB_PQQE"/>
    <property type="match status" value="1"/>
</dbReference>
<evidence type="ECO:0000256" key="7">
    <source>
        <dbReference type="ARBA" id="ARBA00023014"/>
    </source>
</evidence>
<dbReference type="Proteomes" id="UP000235162">
    <property type="component" value="Unassembled WGS sequence"/>
</dbReference>
<dbReference type="Gene3D" id="3.20.20.70">
    <property type="entry name" value="Aldolase class I"/>
    <property type="match status" value="1"/>
</dbReference>
<keyword evidence="10" id="KW-1185">Reference proteome</keyword>
<dbReference type="InterPro" id="IPR050377">
    <property type="entry name" value="Radical_SAM_PqqE_MftC-like"/>
</dbReference>
<proteinExistence type="predicted"/>
<name>A0AAP8MBY7_9GAMM</name>
<feature type="domain" description="Radical SAM core" evidence="8">
    <location>
        <begin position="17"/>
        <end position="228"/>
    </location>
</feature>
<keyword evidence="5" id="KW-0560">Oxidoreductase</keyword>
<evidence type="ECO:0000256" key="2">
    <source>
        <dbReference type="ARBA" id="ARBA00022485"/>
    </source>
</evidence>
<dbReference type="CDD" id="cd01335">
    <property type="entry name" value="Radical_SAM"/>
    <property type="match status" value="1"/>
</dbReference>
<reference evidence="9 10" key="1">
    <citation type="submission" date="2018-01" db="EMBL/GenBank/DDBJ databases">
        <title>The draft genome sequence of Halioglobus japonicus S1-36.</title>
        <authorList>
            <person name="Du Z.-J."/>
            <person name="Shi M.-J."/>
        </authorList>
    </citation>
    <scope>NUCLEOTIDE SEQUENCE [LARGE SCALE GENOMIC DNA]</scope>
    <source>
        <strain evidence="9 10">S1-36</strain>
    </source>
</reference>
<dbReference type="Pfam" id="PF13186">
    <property type="entry name" value="SPASM"/>
    <property type="match status" value="1"/>
</dbReference>
<evidence type="ECO:0000313" key="10">
    <source>
        <dbReference type="Proteomes" id="UP000235162"/>
    </source>
</evidence>
<accession>A0AAP8MBY7</accession>
<dbReference type="KEGG" id="hja:BST95_00470"/>
<evidence type="ECO:0000256" key="5">
    <source>
        <dbReference type="ARBA" id="ARBA00023002"/>
    </source>
</evidence>
<keyword evidence="7" id="KW-0411">Iron-sulfur</keyword>
<dbReference type="GO" id="GO:0046872">
    <property type="term" value="F:metal ion binding"/>
    <property type="evidence" value="ECO:0007669"/>
    <property type="project" value="UniProtKB-KW"/>
</dbReference>
<dbReference type="GO" id="GO:0016491">
    <property type="term" value="F:oxidoreductase activity"/>
    <property type="evidence" value="ECO:0007669"/>
    <property type="project" value="UniProtKB-KW"/>
</dbReference>
<dbReference type="PANTHER" id="PTHR11228">
    <property type="entry name" value="RADICAL SAM DOMAIN PROTEIN"/>
    <property type="match status" value="1"/>
</dbReference>
<dbReference type="InterPro" id="IPR007197">
    <property type="entry name" value="rSAM"/>
</dbReference>
<keyword evidence="4" id="KW-0479">Metal-binding</keyword>
<evidence type="ECO:0000256" key="3">
    <source>
        <dbReference type="ARBA" id="ARBA00022691"/>
    </source>
</evidence>
<dbReference type="AlphaFoldDB" id="A0AAP8MBY7"/>
<dbReference type="SFLD" id="SFLDG01386">
    <property type="entry name" value="main_SPASM_domain-containing"/>
    <property type="match status" value="1"/>
</dbReference>
<dbReference type="InterPro" id="IPR013785">
    <property type="entry name" value="Aldolase_TIM"/>
</dbReference>
<dbReference type="InterPro" id="IPR058240">
    <property type="entry name" value="rSAM_sf"/>
</dbReference>
<dbReference type="InterPro" id="IPR000385">
    <property type="entry name" value="MoaA_NifB_PqqE_Fe-S-bd_CS"/>
</dbReference>
<comment type="caution">
    <text evidence="9">The sequence shown here is derived from an EMBL/GenBank/DDBJ whole genome shotgun (WGS) entry which is preliminary data.</text>
</comment>
<keyword evidence="6" id="KW-0408">Iron</keyword>
<organism evidence="9 10">
    <name type="scientific">Halioglobus japonicus</name>
    <dbReference type="NCBI Taxonomy" id="930805"/>
    <lineage>
        <taxon>Bacteria</taxon>
        <taxon>Pseudomonadati</taxon>
        <taxon>Pseudomonadota</taxon>
        <taxon>Gammaproteobacteria</taxon>
        <taxon>Cellvibrionales</taxon>
        <taxon>Halieaceae</taxon>
        <taxon>Halioglobus</taxon>
    </lineage>
</organism>
<dbReference type="PROSITE" id="PS51918">
    <property type="entry name" value="RADICAL_SAM"/>
    <property type="match status" value="1"/>
</dbReference>
<keyword evidence="3" id="KW-0949">S-adenosyl-L-methionine</keyword>
<dbReference type="SFLD" id="SFLDS00029">
    <property type="entry name" value="Radical_SAM"/>
    <property type="match status" value="1"/>
</dbReference>
<evidence type="ECO:0000259" key="8">
    <source>
        <dbReference type="PROSITE" id="PS51918"/>
    </source>
</evidence>
<dbReference type="GO" id="GO:0051539">
    <property type="term" value="F:4 iron, 4 sulfur cluster binding"/>
    <property type="evidence" value="ECO:0007669"/>
    <property type="project" value="UniProtKB-KW"/>
</dbReference>
<protein>
    <submittedName>
        <fullName evidence="9">Radical SAM/SPASM domain-containing protein</fullName>
    </submittedName>
</protein>
<comment type="cofactor">
    <cofactor evidence="1">
        <name>[4Fe-4S] cluster</name>
        <dbReference type="ChEBI" id="CHEBI:49883"/>
    </cofactor>
</comment>
<sequence length="350" mass="38884">MTADHYSRVVLSRIREQRLLHDVTLELTYGCNLDCFYCYNDRDKPGEALSLAQYRTLLHDLAEMQTMYLMLTGGEPMLHPHFFAIGALTRELGFATTIRTNGHSLGARNIERMRDEVDPYKVEVSLHGANAEVHDRQTRVAGSFERLMANVAQAVSAGLRVDMVCTPTKWNQHQISEMFLLSDALGVRLRCQGPVAPRDNGDTAPLELQPSSAVWDVVRAELSSRNPLLESELEGRQSQSCSVTATCSVGVQGVDIDPYGNVQACIHLQRSAGNLHERSIKDIWTASPLFVEARDRAEQAAQGFAERPPEQYGAPIYCLAVEENAEKGCNTDTPFDELPKGVELIRLIPS</sequence>
<dbReference type="RefSeq" id="WP_066059432.1">
    <property type="nucleotide sequence ID" value="NZ_BMYL01000006.1"/>
</dbReference>
<keyword evidence="2" id="KW-0004">4Fe-4S</keyword>